<dbReference type="STRING" id="84531.LA76x_1174"/>
<gene>
    <name evidence="1" type="ORF">LA76x_1174</name>
</gene>
<sequence length="55" mass="6193">MNAVNRERGIGNRRASVVRSPSVQSCFLIRICNRGRSCLNRFPIPHSPFPARVKA</sequence>
<dbReference type="AlphaFoldDB" id="A0A0S2F6Z1"/>
<keyword evidence="2" id="KW-1185">Reference proteome</keyword>
<dbReference type="PATRIC" id="fig|84531.7.peg.1994"/>
<evidence type="ECO:0000313" key="1">
    <source>
        <dbReference type="EMBL" id="ALN79333.1"/>
    </source>
</evidence>
<accession>A0A0S2F6Z1</accession>
<dbReference type="EMBL" id="CP011129">
    <property type="protein sequence ID" value="ALN79333.1"/>
    <property type="molecule type" value="Genomic_DNA"/>
</dbReference>
<proteinExistence type="predicted"/>
<dbReference type="KEGG" id="laq:GLA29479_2031"/>
<organism evidence="1 2">
    <name type="scientific">Lysobacter antibioticus</name>
    <dbReference type="NCBI Taxonomy" id="84531"/>
    <lineage>
        <taxon>Bacteria</taxon>
        <taxon>Pseudomonadati</taxon>
        <taxon>Pseudomonadota</taxon>
        <taxon>Gammaproteobacteria</taxon>
        <taxon>Lysobacterales</taxon>
        <taxon>Lysobacteraceae</taxon>
        <taxon>Lysobacter</taxon>
    </lineage>
</organism>
<protein>
    <submittedName>
        <fullName evidence="1">Uncharacterized protein</fullName>
    </submittedName>
</protein>
<dbReference type="KEGG" id="lab:LA76x_1174"/>
<reference evidence="1 2" key="1">
    <citation type="journal article" date="2015" name="BMC Genomics">
        <title>Comparative genomics and metabolic profiling of the genus Lysobacter.</title>
        <authorList>
            <person name="de Bruijn I."/>
            <person name="Cheng X."/>
            <person name="de Jager V."/>
            <person name="Exposito R.G."/>
            <person name="Watrous J."/>
            <person name="Patel N."/>
            <person name="Postma J."/>
            <person name="Dorrestein P.C."/>
            <person name="Kobayashi D."/>
            <person name="Raaijmakers J.M."/>
        </authorList>
    </citation>
    <scope>NUCLEOTIDE SEQUENCE [LARGE SCALE GENOMIC DNA]</scope>
    <source>
        <strain evidence="1 2">76</strain>
    </source>
</reference>
<dbReference type="Proteomes" id="UP000060787">
    <property type="component" value="Chromosome"/>
</dbReference>
<evidence type="ECO:0000313" key="2">
    <source>
        <dbReference type="Proteomes" id="UP000060787"/>
    </source>
</evidence>
<name>A0A0S2F6Z1_LYSAN</name>